<dbReference type="AlphaFoldDB" id="A0A0L7D2D3"/>
<feature type="region of interest" description="Disordered" evidence="1">
    <location>
        <begin position="1"/>
        <end position="26"/>
    </location>
</feature>
<accession>A0A0L7D2D3</accession>
<organism evidence="2 3">
    <name type="scientific">Bifidobacterium breve MCC 1114</name>
    <dbReference type="NCBI Taxonomy" id="1365964"/>
    <lineage>
        <taxon>Bacteria</taxon>
        <taxon>Bacillati</taxon>
        <taxon>Actinomycetota</taxon>
        <taxon>Actinomycetes</taxon>
        <taxon>Bifidobacteriales</taxon>
        <taxon>Bifidobacteriaceae</taxon>
        <taxon>Bifidobacterium</taxon>
    </lineage>
</organism>
<dbReference type="EMBL" id="AVQC01000008">
    <property type="protein sequence ID" value="KOA66036.1"/>
    <property type="molecule type" value="Genomic_DNA"/>
</dbReference>
<evidence type="ECO:0000256" key="1">
    <source>
        <dbReference type="SAM" id="MobiDB-lite"/>
    </source>
</evidence>
<dbReference type="PATRIC" id="fig|1365964.3.peg.579"/>
<feature type="compositionally biased region" description="Basic and acidic residues" evidence="1">
    <location>
        <begin position="14"/>
        <end position="26"/>
    </location>
</feature>
<comment type="caution">
    <text evidence="2">The sequence shown here is derived from an EMBL/GenBank/DDBJ whole genome shotgun (WGS) entry which is preliminary data.</text>
</comment>
<reference evidence="2 3" key="1">
    <citation type="journal article" date="2015" name="Int J Genomics">
        <title>Comparative Genomics Revealed Genetic Diversity and Species/Strain-Level Differences in Carbohydrate Metabolism of Three Probiotic Bifidobacterial Species.</title>
        <authorList>
            <person name="Odamaki T."/>
            <person name="Horigome A."/>
            <person name="Sugahara H."/>
            <person name="Hashikura N."/>
            <person name="Minami J."/>
            <person name="Xiao J.Z."/>
            <person name="Abe F."/>
        </authorList>
    </citation>
    <scope>NUCLEOTIDE SEQUENCE [LARGE SCALE GENOMIC DNA]</scope>
    <source>
        <strain evidence="2 3">MCC 1114</strain>
    </source>
</reference>
<evidence type="ECO:0000313" key="2">
    <source>
        <dbReference type="EMBL" id="KOA66036.1"/>
    </source>
</evidence>
<dbReference type="Proteomes" id="UP000036802">
    <property type="component" value="Unassembled WGS sequence"/>
</dbReference>
<feature type="compositionally biased region" description="Polar residues" evidence="1">
    <location>
        <begin position="1"/>
        <end position="10"/>
    </location>
</feature>
<gene>
    <name evidence="2" type="ORF">BBM1114_02860</name>
</gene>
<name>A0A0L7D2D3_BIFBR</name>
<protein>
    <submittedName>
        <fullName evidence="2">Uncharacterized protein</fullName>
    </submittedName>
</protein>
<proteinExistence type="predicted"/>
<evidence type="ECO:0000313" key="3">
    <source>
        <dbReference type="Proteomes" id="UP000036802"/>
    </source>
</evidence>
<sequence>MPTDSKQFQKSHFRSTETKKMLDRYGSRVRKHFNYKNSNDYQTYD</sequence>